<evidence type="ECO:0008006" key="6">
    <source>
        <dbReference type="Google" id="ProtNLM"/>
    </source>
</evidence>
<organism evidence="4 5">
    <name type="scientific">Nocardia terpenica</name>
    <dbReference type="NCBI Taxonomy" id="455432"/>
    <lineage>
        <taxon>Bacteria</taxon>
        <taxon>Bacillati</taxon>
        <taxon>Actinomycetota</taxon>
        <taxon>Actinomycetes</taxon>
        <taxon>Mycobacteriales</taxon>
        <taxon>Nocardiaceae</taxon>
        <taxon>Nocardia</taxon>
    </lineage>
</organism>
<evidence type="ECO:0000256" key="1">
    <source>
        <dbReference type="ARBA" id="ARBA00007261"/>
    </source>
</evidence>
<evidence type="ECO:0000259" key="3">
    <source>
        <dbReference type="Pfam" id="PF05193"/>
    </source>
</evidence>
<dbReference type="InterPro" id="IPR007863">
    <property type="entry name" value="Peptidase_M16_C"/>
</dbReference>
<name>A0A291RP75_9NOCA</name>
<dbReference type="Proteomes" id="UP000221961">
    <property type="component" value="Chromosome"/>
</dbReference>
<gene>
    <name evidence="4" type="ORF">CRH09_27585</name>
</gene>
<dbReference type="Pfam" id="PF00675">
    <property type="entry name" value="Peptidase_M16"/>
    <property type="match status" value="1"/>
</dbReference>
<feature type="domain" description="Peptidase M16 N-terminal" evidence="2">
    <location>
        <begin position="18"/>
        <end position="154"/>
    </location>
</feature>
<accession>A0A291RP75</accession>
<sequence>MSSANRISLTTVVDERLKTTSICLGVAYGSRHNSVDRGGSAHALEHLLMSSPVGDVGPLVQYIEQLGGSANAETGLEHMLFFAQIEAACADRVVELMLRGILEPGWELSVWESERAAILRELSAAAADPVDVVQDAFLAALFPDHPLGRPVGGTPEQVGSLDLTSIRMDHDAAFLASPMALTVIGPAVPDSLGSLSAPPIATRQRKLYPLGPVQPVLPAWPDEFAWVAVGGRSTALGDSGRARFTVLASLLGGQASSLVYRRLRVEEGVAYNFQAWDRGYTESGAWRVLLGADGENTAEAAGIVVQELEKLADGGPSDTDLEAARRQARMTLILDTESPLEYARLISLYSVSRAEPWNLETELSRISRVGPDDIRRAVDEILDSLVTVVRPEKS</sequence>
<dbReference type="AlphaFoldDB" id="A0A291RP75"/>
<dbReference type="Pfam" id="PF05193">
    <property type="entry name" value="Peptidase_M16_C"/>
    <property type="match status" value="1"/>
</dbReference>
<protein>
    <recommendedName>
        <fullName evidence="6">Insulinase family protein</fullName>
    </recommendedName>
</protein>
<comment type="similarity">
    <text evidence="1">Belongs to the peptidase M16 family.</text>
</comment>
<reference evidence="4 5" key="1">
    <citation type="submission" date="2017-10" db="EMBL/GenBank/DDBJ databases">
        <title>Comparative genomics between pathogenic Norcardia.</title>
        <authorList>
            <person name="Zeng L."/>
        </authorList>
    </citation>
    <scope>NUCLEOTIDE SEQUENCE [LARGE SCALE GENOMIC DNA]</scope>
    <source>
        <strain evidence="4 5">NC_YFY_NT001</strain>
    </source>
</reference>
<dbReference type="GO" id="GO:0046872">
    <property type="term" value="F:metal ion binding"/>
    <property type="evidence" value="ECO:0007669"/>
    <property type="project" value="InterPro"/>
</dbReference>
<dbReference type="InterPro" id="IPR011249">
    <property type="entry name" value="Metalloenz_LuxS/M16"/>
</dbReference>
<dbReference type="KEGG" id="ntp:CRH09_27585"/>
<evidence type="ECO:0000259" key="2">
    <source>
        <dbReference type="Pfam" id="PF00675"/>
    </source>
</evidence>
<dbReference type="InterPro" id="IPR011765">
    <property type="entry name" value="Pept_M16_N"/>
</dbReference>
<dbReference type="PANTHER" id="PTHR11851:SF49">
    <property type="entry name" value="MITOCHONDRIAL-PROCESSING PEPTIDASE SUBUNIT ALPHA"/>
    <property type="match status" value="1"/>
</dbReference>
<feature type="domain" description="Peptidase M16 C-terminal" evidence="3">
    <location>
        <begin position="192"/>
        <end position="327"/>
    </location>
</feature>
<dbReference type="SUPFAM" id="SSF63411">
    <property type="entry name" value="LuxS/MPP-like metallohydrolase"/>
    <property type="match status" value="2"/>
</dbReference>
<dbReference type="InterPro" id="IPR050361">
    <property type="entry name" value="MPP/UQCRC_Complex"/>
</dbReference>
<proteinExistence type="inferred from homology"/>
<dbReference type="Gene3D" id="3.30.830.10">
    <property type="entry name" value="Metalloenzyme, LuxS/M16 peptidase-like"/>
    <property type="match status" value="2"/>
</dbReference>
<evidence type="ECO:0000313" key="5">
    <source>
        <dbReference type="Proteomes" id="UP000221961"/>
    </source>
</evidence>
<dbReference type="PANTHER" id="PTHR11851">
    <property type="entry name" value="METALLOPROTEASE"/>
    <property type="match status" value="1"/>
</dbReference>
<dbReference type="EMBL" id="CP023778">
    <property type="protein sequence ID" value="ATL69386.1"/>
    <property type="molecule type" value="Genomic_DNA"/>
</dbReference>
<evidence type="ECO:0000313" key="4">
    <source>
        <dbReference type="EMBL" id="ATL69386.1"/>
    </source>
</evidence>